<gene>
    <name evidence="2" type="ORF">I3517_04995</name>
</gene>
<dbReference type="RefSeq" id="WP_019747280.1">
    <property type="nucleotide sequence ID" value="NZ_CP176579.1"/>
</dbReference>
<keyword evidence="3" id="KW-1185">Reference proteome</keyword>
<proteinExistence type="predicted"/>
<sequence>MNRKSDRPLPPAHSGIPVRRRIVRLLSALLIPAALTMSCSTSGDPNNEVAGEETGQMTTSRPTVVASMQPAAPHSRIAHPSPGTETYEVTPEGLTTAVNVPLEISAAELAQSCTDVRPTVMTFGGDVDAVLAMIQATAVRSWKNATPPEQAAIIAALRAAASGEC</sequence>
<reference evidence="2 3" key="1">
    <citation type="submission" date="2020-12" db="EMBL/GenBank/DDBJ databases">
        <title>Draft genome sequence of furan degrading bacterial strain FUR100.</title>
        <authorList>
            <person name="Woiski C."/>
        </authorList>
    </citation>
    <scope>NUCLEOTIDE SEQUENCE [LARGE SCALE GENOMIC DNA]</scope>
    <source>
        <strain evidence="2 3">FUR100</strain>
    </source>
</reference>
<accession>A0A8I0ZTC7</accession>
<dbReference type="Pfam" id="PF17301">
    <property type="entry name" value="LpqV"/>
    <property type="match status" value="1"/>
</dbReference>
<dbReference type="EMBL" id="JAECSB010000024">
    <property type="protein sequence ID" value="MBH5141969.1"/>
    <property type="molecule type" value="Genomic_DNA"/>
</dbReference>
<evidence type="ECO:0000313" key="2">
    <source>
        <dbReference type="EMBL" id="MBH5141969.1"/>
    </source>
</evidence>
<dbReference type="Proteomes" id="UP000627573">
    <property type="component" value="Unassembled WGS sequence"/>
</dbReference>
<evidence type="ECO:0000256" key="1">
    <source>
        <dbReference type="SAM" id="MobiDB-lite"/>
    </source>
</evidence>
<feature type="region of interest" description="Disordered" evidence="1">
    <location>
        <begin position="40"/>
        <end position="88"/>
    </location>
</feature>
<dbReference type="AlphaFoldDB" id="A0A8I0ZTC7"/>
<protein>
    <submittedName>
        <fullName evidence="2">Uncharacterized protein</fullName>
    </submittedName>
</protein>
<evidence type="ECO:0000313" key="3">
    <source>
        <dbReference type="Proteomes" id="UP000627573"/>
    </source>
</evidence>
<name>A0A8I0ZTC7_RHOER</name>
<comment type="caution">
    <text evidence="2">The sequence shown here is derived from an EMBL/GenBank/DDBJ whole genome shotgun (WGS) entry which is preliminary data.</text>
</comment>
<dbReference type="InterPro" id="IPR020377">
    <property type="entry name" value="Uncharacterised_LpqV"/>
</dbReference>
<organism evidence="2 3">
    <name type="scientific">Rhodococcus erythropolis</name>
    <name type="common">Arthrobacter picolinophilus</name>
    <dbReference type="NCBI Taxonomy" id="1833"/>
    <lineage>
        <taxon>Bacteria</taxon>
        <taxon>Bacillati</taxon>
        <taxon>Actinomycetota</taxon>
        <taxon>Actinomycetes</taxon>
        <taxon>Mycobacteriales</taxon>
        <taxon>Nocardiaceae</taxon>
        <taxon>Rhodococcus</taxon>
        <taxon>Rhodococcus erythropolis group</taxon>
    </lineage>
</organism>